<evidence type="ECO:0000256" key="1">
    <source>
        <dbReference type="SAM" id="SignalP"/>
    </source>
</evidence>
<evidence type="ECO:0000313" key="3">
    <source>
        <dbReference type="EMBL" id="QDT17717.1"/>
    </source>
</evidence>
<proteinExistence type="predicted"/>
<keyword evidence="1" id="KW-0732">Signal</keyword>
<dbReference type="NCBIfam" id="TIGR02595">
    <property type="entry name" value="PEP_CTERM"/>
    <property type="match status" value="1"/>
</dbReference>
<dbReference type="AlphaFoldDB" id="A0A517PEB7"/>
<dbReference type="Proteomes" id="UP000318741">
    <property type="component" value="Chromosome"/>
</dbReference>
<sequence precursor="true">MSRTLLSVAVAWFGASVASGDLIVAFQSKTSSGTVPAGLTGAGVIDTPLERGGGLKADSGGTFSSTGWTVEGDVATAIAAGDFLTWGFTSDAAYDLTDLGIRYDRTFSGPGSLAIDLSVNGGNFERVFSDDDVDATGETLSGIDLSRFSGVTSATFRLAGWDALLSTGLFEIENDFTIGGASYGIVVNGDVAGPAAVPEPGAALLLGLAGAGGWLLRRRTASPRGRRPLNADH</sequence>
<evidence type="ECO:0000259" key="2">
    <source>
        <dbReference type="Pfam" id="PF07589"/>
    </source>
</evidence>
<dbReference type="KEGG" id="acaf:CA12_38480"/>
<keyword evidence="4" id="KW-1185">Reference proteome</keyword>
<evidence type="ECO:0000313" key="4">
    <source>
        <dbReference type="Proteomes" id="UP000318741"/>
    </source>
</evidence>
<feature type="signal peptide" evidence="1">
    <location>
        <begin position="1"/>
        <end position="20"/>
    </location>
</feature>
<dbReference type="OrthoDB" id="288817at2"/>
<gene>
    <name evidence="3" type="ORF">CA12_38480</name>
</gene>
<protein>
    <recommendedName>
        <fullName evidence="2">Ice-binding protein C-terminal domain-containing protein</fullName>
    </recommendedName>
</protein>
<feature type="domain" description="Ice-binding protein C-terminal" evidence="2">
    <location>
        <begin position="196"/>
        <end position="219"/>
    </location>
</feature>
<dbReference type="EMBL" id="CP036265">
    <property type="protein sequence ID" value="QDT17717.1"/>
    <property type="molecule type" value="Genomic_DNA"/>
</dbReference>
<dbReference type="Pfam" id="PF07589">
    <property type="entry name" value="PEP-CTERM"/>
    <property type="match status" value="1"/>
</dbReference>
<dbReference type="InterPro" id="IPR013424">
    <property type="entry name" value="Ice-binding_C"/>
</dbReference>
<dbReference type="RefSeq" id="WP_145360687.1">
    <property type="nucleotide sequence ID" value="NZ_CP036265.1"/>
</dbReference>
<accession>A0A517PEB7</accession>
<organism evidence="3 4">
    <name type="scientific">Alienimonas californiensis</name>
    <dbReference type="NCBI Taxonomy" id="2527989"/>
    <lineage>
        <taxon>Bacteria</taxon>
        <taxon>Pseudomonadati</taxon>
        <taxon>Planctomycetota</taxon>
        <taxon>Planctomycetia</taxon>
        <taxon>Planctomycetales</taxon>
        <taxon>Planctomycetaceae</taxon>
        <taxon>Alienimonas</taxon>
    </lineage>
</organism>
<name>A0A517PEB7_9PLAN</name>
<feature type="chain" id="PRO_5021876354" description="Ice-binding protein C-terminal domain-containing protein" evidence="1">
    <location>
        <begin position="21"/>
        <end position="233"/>
    </location>
</feature>
<reference evidence="3 4" key="1">
    <citation type="submission" date="2019-02" db="EMBL/GenBank/DDBJ databases">
        <title>Deep-cultivation of Planctomycetes and their phenomic and genomic characterization uncovers novel biology.</title>
        <authorList>
            <person name="Wiegand S."/>
            <person name="Jogler M."/>
            <person name="Boedeker C."/>
            <person name="Pinto D."/>
            <person name="Vollmers J."/>
            <person name="Rivas-Marin E."/>
            <person name="Kohn T."/>
            <person name="Peeters S.H."/>
            <person name="Heuer A."/>
            <person name="Rast P."/>
            <person name="Oberbeckmann S."/>
            <person name="Bunk B."/>
            <person name="Jeske O."/>
            <person name="Meyerdierks A."/>
            <person name="Storesund J.E."/>
            <person name="Kallscheuer N."/>
            <person name="Luecker S."/>
            <person name="Lage O.M."/>
            <person name="Pohl T."/>
            <person name="Merkel B.J."/>
            <person name="Hornburger P."/>
            <person name="Mueller R.-W."/>
            <person name="Bruemmer F."/>
            <person name="Labrenz M."/>
            <person name="Spormann A.M."/>
            <person name="Op den Camp H."/>
            <person name="Overmann J."/>
            <person name="Amann R."/>
            <person name="Jetten M.S.M."/>
            <person name="Mascher T."/>
            <person name="Medema M.H."/>
            <person name="Devos D.P."/>
            <person name="Kaster A.-K."/>
            <person name="Ovreas L."/>
            <person name="Rohde M."/>
            <person name="Galperin M.Y."/>
            <person name="Jogler C."/>
        </authorList>
    </citation>
    <scope>NUCLEOTIDE SEQUENCE [LARGE SCALE GENOMIC DNA]</scope>
    <source>
        <strain evidence="3 4">CA12</strain>
    </source>
</reference>